<dbReference type="AlphaFoldDB" id="A0A1F7UZ31"/>
<dbReference type="Pfam" id="PF00011">
    <property type="entry name" value="HSP20"/>
    <property type="match status" value="1"/>
</dbReference>
<dbReference type="PANTHER" id="PTHR11527">
    <property type="entry name" value="HEAT-SHOCK PROTEIN 20 FAMILY MEMBER"/>
    <property type="match status" value="1"/>
</dbReference>
<dbReference type="InterPro" id="IPR002068">
    <property type="entry name" value="A-crystallin/Hsp20_dom"/>
</dbReference>
<feature type="domain" description="SHSP" evidence="3">
    <location>
        <begin position="27"/>
        <end position="139"/>
    </location>
</feature>
<evidence type="ECO:0000259" key="4">
    <source>
        <dbReference type="PROSITE" id="PS51203"/>
    </source>
</evidence>
<evidence type="ECO:0000313" key="5">
    <source>
        <dbReference type="EMBL" id="OGL82977.1"/>
    </source>
</evidence>
<evidence type="ECO:0000259" key="3">
    <source>
        <dbReference type="PROSITE" id="PS01031"/>
    </source>
</evidence>
<proteinExistence type="inferred from homology"/>
<comment type="caution">
    <text evidence="5">The sequence shown here is derived from an EMBL/GenBank/DDBJ whole genome shotgun (WGS) entry which is preliminary data.</text>
</comment>
<reference evidence="5 6" key="1">
    <citation type="journal article" date="2016" name="Nat. Commun.">
        <title>Thousands of microbial genomes shed light on interconnected biogeochemical processes in an aquifer system.</title>
        <authorList>
            <person name="Anantharaman K."/>
            <person name="Brown C.T."/>
            <person name="Hug L.A."/>
            <person name="Sharon I."/>
            <person name="Castelle C.J."/>
            <person name="Probst A.J."/>
            <person name="Thomas B.C."/>
            <person name="Singh A."/>
            <person name="Wilkins M.J."/>
            <person name="Karaoz U."/>
            <person name="Brodie E.L."/>
            <person name="Williams K.H."/>
            <person name="Hubbard S.S."/>
            <person name="Banfield J.F."/>
        </authorList>
    </citation>
    <scope>NUCLEOTIDE SEQUENCE [LARGE SCALE GENOMIC DNA]</scope>
</reference>
<name>A0A1F7UZ31_9BACT</name>
<protein>
    <submittedName>
        <fullName evidence="5">Uncharacterized protein</fullName>
    </submittedName>
</protein>
<dbReference type="Proteomes" id="UP000176846">
    <property type="component" value="Unassembled WGS sequence"/>
</dbReference>
<feature type="domain" description="CS" evidence="4">
    <location>
        <begin position="31"/>
        <end position="135"/>
    </location>
</feature>
<evidence type="ECO:0000256" key="1">
    <source>
        <dbReference type="PROSITE-ProRule" id="PRU00285"/>
    </source>
</evidence>
<dbReference type="PROSITE" id="PS51203">
    <property type="entry name" value="CS"/>
    <property type="match status" value="1"/>
</dbReference>
<comment type="similarity">
    <text evidence="1 2">Belongs to the small heat shock protein (HSP20) family.</text>
</comment>
<dbReference type="PROSITE" id="PS01031">
    <property type="entry name" value="SHSP"/>
    <property type="match status" value="1"/>
</dbReference>
<accession>A0A1F7UZ31</accession>
<dbReference type="InterPro" id="IPR008978">
    <property type="entry name" value="HSP20-like_chaperone"/>
</dbReference>
<dbReference type="InterPro" id="IPR007052">
    <property type="entry name" value="CS_dom"/>
</dbReference>
<organism evidence="5 6">
    <name type="scientific">Candidatus Uhrbacteria bacterium RIFCSPLOWO2_01_FULL_47_25</name>
    <dbReference type="NCBI Taxonomy" id="1802402"/>
    <lineage>
        <taxon>Bacteria</taxon>
        <taxon>Candidatus Uhriibacteriota</taxon>
    </lineage>
</organism>
<dbReference type="CDD" id="cd06464">
    <property type="entry name" value="ACD_sHsps-like"/>
    <property type="match status" value="1"/>
</dbReference>
<evidence type="ECO:0000256" key="2">
    <source>
        <dbReference type="RuleBase" id="RU003616"/>
    </source>
</evidence>
<evidence type="ECO:0000313" key="6">
    <source>
        <dbReference type="Proteomes" id="UP000176846"/>
    </source>
</evidence>
<dbReference type="Gene3D" id="2.60.40.790">
    <property type="match status" value="1"/>
</dbReference>
<dbReference type="EMBL" id="MGEK01000004">
    <property type="protein sequence ID" value="OGL82977.1"/>
    <property type="molecule type" value="Genomic_DNA"/>
</dbReference>
<sequence>MSSIIRWSPIPWLPDDLDKFINGFGRFESFGFTPPIDIYQTNEDIIVEAPLPAVNPEDVEVTVEHDVLTIQGKSEQKSEVDEKNYYRREVRRGSFYRSVNLSAAVDGDKAEATYERGILKIKIPKTPAVRPKAITVKASGK</sequence>
<gene>
    <name evidence="5" type="ORF">A2936_03420</name>
</gene>
<dbReference type="SUPFAM" id="SSF49764">
    <property type="entry name" value="HSP20-like chaperones"/>
    <property type="match status" value="1"/>
</dbReference>
<dbReference type="InterPro" id="IPR031107">
    <property type="entry name" value="Small_HSP"/>
</dbReference>